<feature type="transmembrane region" description="Helical" evidence="1">
    <location>
        <begin position="482"/>
        <end position="501"/>
    </location>
</feature>
<feature type="transmembrane region" description="Helical" evidence="1">
    <location>
        <begin position="334"/>
        <end position="358"/>
    </location>
</feature>
<feature type="transmembrane region" description="Helical" evidence="1">
    <location>
        <begin position="378"/>
        <end position="398"/>
    </location>
</feature>
<evidence type="ECO:0000256" key="1">
    <source>
        <dbReference type="SAM" id="Phobius"/>
    </source>
</evidence>
<accession>A0ABW0D4W2</accession>
<feature type="transmembrane region" description="Helical" evidence="1">
    <location>
        <begin position="453"/>
        <end position="476"/>
    </location>
</feature>
<feature type="transmembrane region" description="Helical" evidence="1">
    <location>
        <begin position="100"/>
        <end position="127"/>
    </location>
</feature>
<keyword evidence="1" id="KW-0812">Transmembrane</keyword>
<keyword evidence="1" id="KW-1133">Transmembrane helix</keyword>
<gene>
    <name evidence="2" type="ORF">ACFPN6_06695</name>
</gene>
<organism evidence="2 3">
    <name type="scientific">Streptomyces fimbriatus</name>
    <dbReference type="NCBI Taxonomy" id="68197"/>
    <lineage>
        <taxon>Bacteria</taxon>
        <taxon>Bacillati</taxon>
        <taxon>Actinomycetota</taxon>
        <taxon>Actinomycetes</taxon>
        <taxon>Kitasatosporales</taxon>
        <taxon>Streptomycetaceae</taxon>
        <taxon>Streptomyces</taxon>
    </lineage>
</organism>
<name>A0ABW0D4W2_STRFI</name>
<feature type="transmembrane region" description="Helical" evidence="1">
    <location>
        <begin position="57"/>
        <end position="79"/>
    </location>
</feature>
<keyword evidence="3" id="KW-1185">Reference proteome</keyword>
<dbReference type="Proteomes" id="UP001596156">
    <property type="component" value="Unassembled WGS sequence"/>
</dbReference>
<feature type="transmembrane region" description="Helical" evidence="1">
    <location>
        <begin position="172"/>
        <end position="191"/>
    </location>
</feature>
<feature type="transmembrane region" description="Helical" evidence="1">
    <location>
        <begin position="133"/>
        <end position="160"/>
    </location>
</feature>
<keyword evidence="1" id="KW-0472">Membrane</keyword>
<proteinExistence type="predicted"/>
<reference evidence="3" key="1">
    <citation type="journal article" date="2019" name="Int. J. Syst. Evol. Microbiol.">
        <title>The Global Catalogue of Microorganisms (GCM) 10K type strain sequencing project: providing services to taxonomists for standard genome sequencing and annotation.</title>
        <authorList>
            <consortium name="The Broad Institute Genomics Platform"/>
            <consortium name="The Broad Institute Genome Sequencing Center for Infectious Disease"/>
            <person name="Wu L."/>
            <person name="Ma J."/>
        </authorList>
    </citation>
    <scope>NUCLEOTIDE SEQUENCE [LARGE SCALE GENOMIC DNA]</scope>
    <source>
        <strain evidence="3">CCM 8479</strain>
    </source>
</reference>
<feature type="transmembrane region" description="Helical" evidence="1">
    <location>
        <begin position="307"/>
        <end position="328"/>
    </location>
</feature>
<dbReference type="RefSeq" id="WP_344644864.1">
    <property type="nucleotide sequence ID" value="NZ_BAAASS010000011.1"/>
</dbReference>
<protein>
    <submittedName>
        <fullName evidence="2">Transporter</fullName>
    </submittedName>
</protein>
<comment type="caution">
    <text evidence="2">The sequence shown here is derived from an EMBL/GenBank/DDBJ whole genome shotgun (WGS) entry which is preliminary data.</text>
</comment>
<evidence type="ECO:0000313" key="3">
    <source>
        <dbReference type="Proteomes" id="UP001596156"/>
    </source>
</evidence>
<evidence type="ECO:0000313" key="2">
    <source>
        <dbReference type="EMBL" id="MFC5224301.1"/>
    </source>
</evidence>
<dbReference type="EMBL" id="JBHSKL010000007">
    <property type="protein sequence ID" value="MFC5224301.1"/>
    <property type="molecule type" value="Genomic_DNA"/>
</dbReference>
<sequence length="522" mass="54247">MVGLFVRLKLALLRGSLRRSASRAAGFVTGALTALTLAALTAVQLAQRHGEPTAADLAVLTYAGLLIGWVVLPLSTGSGTGDESADPTRLAVLPLRPRPLILGSTAAALVGPGPLATLVVIAGATAAVTGTGAALVVALPAALLALLLCVVTSRAVIAAYARALTSRRGKDIAAMGGLLVAVVSFTAYLLLSSAGAPELSVPPIVPELLRWTPPGWAADASHAAAEGRYGVALAELGAIALLILLLMWWWHHSLVRLMTTSDRSTAQSARARSGNDGVWAWLTSRSRTLLITHHQLRCFTRAPRHRMLMVTSLAYSSIFPLVLVAVAVKNPYAALGGAWVFALSSSSMLFTMDGSAVWTNVATTRSVAHARAEVTGRFLAQILVAVPWLTAITVVTGLATGTTAQIPEVLGLICALLGVTFSMGAVISVRWPYAFEHDSILVGVPGQGGTYHLMNFAASIAGPVATAPLVVGAVLLHGTGSAWLLLPAGLVYGLLVALVVLRRTGTRLFHTYPDVLNALRLG</sequence>
<feature type="transmembrane region" description="Helical" evidence="1">
    <location>
        <begin position="229"/>
        <end position="250"/>
    </location>
</feature>
<feature type="transmembrane region" description="Helical" evidence="1">
    <location>
        <begin position="410"/>
        <end position="433"/>
    </location>
</feature>
<feature type="transmembrane region" description="Helical" evidence="1">
    <location>
        <begin position="21"/>
        <end position="45"/>
    </location>
</feature>